<dbReference type="InterPro" id="IPR002156">
    <property type="entry name" value="RNaseH_domain"/>
</dbReference>
<dbReference type="GO" id="GO:0015074">
    <property type="term" value="P:DNA integration"/>
    <property type="evidence" value="ECO:0007669"/>
    <property type="project" value="InterPro"/>
</dbReference>
<dbReference type="SUPFAM" id="SSF53098">
    <property type="entry name" value="Ribonuclease H-like"/>
    <property type="match status" value="1"/>
</dbReference>
<organism evidence="10">
    <name type="scientific">Fagus sylvatica</name>
    <name type="common">Beechnut</name>
    <dbReference type="NCBI Taxonomy" id="28930"/>
    <lineage>
        <taxon>Eukaryota</taxon>
        <taxon>Viridiplantae</taxon>
        <taxon>Streptophyta</taxon>
        <taxon>Embryophyta</taxon>
        <taxon>Tracheophyta</taxon>
        <taxon>Spermatophyta</taxon>
        <taxon>Magnoliopsida</taxon>
        <taxon>eudicotyledons</taxon>
        <taxon>Gunneridae</taxon>
        <taxon>Pentapetalae</taxon>
        <taxon>rosids</taxon>
        <taxon>fabids</taxon>
        <taxon>Fagales</taxon>
        <taxon>Fagaceae</taxon>
        <taxon>Fagus</taxon>
    </lineage>
</organism>
<dbReference type="EMBL" id="OIVN01001068">
    <property type="protein sequence ID" value="SPC89436.1"/>
    <property type="molecule type" value="Genomic_DNA"/>
</dbReference>
<accession>A0A2N9FEZ6</accession>
<dbReference type="InterPro" id="IPR043502">
    <property type="entry name" value="DNA/RNA_pol_sf"/>
</dbReference>
<evidence type="ECO:0000256" key="3">
    <source>
        <dbReference type="ARBA" id="ARBA00022722"/>
    </source>
</evidence>
<dbReference type="CDD" id="cd01647">
    <property type="entry name" value="RT_LTR"/>
    <property type="match status" value="1"/>
</dbReference>
<dbReference type="InterPro" id="IPR001584">
    <property type="entry name" value="Integrase_cat-core"/>
</dbReference>
<dbReference type="Pfam" id="PF13456">
    <property type="entry name" value="RVT_3"/>
    <property type="match status" value="1"/>
</dbReference>
<dbReference type="Pfam" id="PF17921">
    <property type="entry name" value="Integrase_H2C2"/>
    <property type="match status" value="1"/>
</dbReference>
<dbReference type="InterPro" id="IPR036397">
    <property type="entry name" value="RNaseH_sf"/>
</dbReference>
<keyword evidence="5" id="KW-0233">DNA recombination</keyword>
<keyword evidence="4" id="KW-0255">Endonuclease</keyword>
<sequence>MLICSCGAYKWNASKLTLDGLPAVLMELNDLLDWWSRLAMHIISIPSVYLPSLWLLWKNQNEVGTRRSDYQPPADLVRWCPALIIGIKAASIHFGNLKEKILRFKCIRLLGCLYDPFGLVRVISDSLHRAPVPPKIAEIPARQASGSSRPVTLSESSYKRTEHTSFATSVIPSFRHSDLCQHLEESRADDSERVIAALRQEATDSAGSSVMVWETKRGNERPDKGVSERRDRISSSPFSEEIEQAKLLERFTAPRLKVYNGRTDPVAHIGHYHHRMALWRYNDPLMCRMFPSSLGEVALWWFNQIERGIIGSWNQMAGVFVGRFITNSRRQDTVVQSFKLGLPPDSGLRQSLTKRPPTNLKKLMDRVEQYVRIEEDGGNASSVLPEVPARPPNSRSQVRAGQAPKASPGPTDYASTSFKAFQIVFKEPIYRILDKIKRQPFFVWPPKQVGDPAVRNQNLYCLYHRDKGHLTENCHKYKAFLEQLVADGHLSNYVNPNLTEFKPRGTAANRSGTSGPAPTDLADVQMPHNDPLVITLRFGDYDVRRVLVDQGSFTEVMYKGLYDKLGLKEADLDNFSSPVFGFYDESTTPLGKTTLPVLVGPVNLRIEFIVIQGTSPYNAIMGRDWLHRMKAVPSTLHQKLRFPTEDGIMEVNGDQVVAKQCVLATVNREAPGVSPDLACHSLNISTEAKPYPTWLSNTVVVKKKNGKWRVCVDFTNLNKACPKDPFPLPRIDQLVDSASGHERISFLDAFQGYHQIPMAMSDQKKTAFITPKGIYCYKVMLFGLKNVGATYQQMVIDMFRHLIGKTVEVYIDDMLIKSVRKTNHIEDLREVLRILRSNKLHLNASKCIFEVSSGKFLGHIVSYNGVEAKPDQISALLNLEPPKDAKQVQRLTGMIAALGRFISQSAEKCRPFFRLLGKKRKFLWDEDCSAAFQKIKTYLSSPPCLSIPCSGEPLFLYLTVSKHAVSAVLIRETHEDGASNIKGAGAGAVLVSPEGLILEQAVRLGFLASNNEAKYEALLIGLKSAIRFGADHLQVFFDSQLVVNQISGEYLARDERMLSYLSIVKSLLSQFDFVQVEQIRREHNSHADILAKLATALEIELSLAHRAMSQGYWWPYMQSDAFQYVRKCDKCQRFAPKIHQPTRELNPLSSPWPFAQWGLDIIGPLPRAPGNKKFLIVATDYFTKWIEAEPLSHIREVDTKRFLWKSIITRFGIPWAVISDNGTQFEGKLFKGFCSDLSIRNFFSSPGYPHANGQAEVSNKVILDGIKKRLEEAKGRWVEELPSVMWTHRTTRRRSTGETPFALTYGVKAVIPLEERRDMTTIRLASYQHQMKRGYDKNIRPRSFQVGDLVLRKVVANTRNPNDGKLGPNWEGPYKVTSFAGVEAYRLIDMDGKPVPRPWNICNLKKYFF</sequence>
<dbReference type="InterPro" id="IPR021109">
    <property type="entry name" value="Peptidase_aspartic_dom_sf"/>
</dbReference>
<dbReference type="InterPro" id="IPR000477">
    <property type="entry name" value="RT_dom"/>
</dbReference>
<dbReference type="PANTHER" id="PTHR37984">
    <property type="entry name" value="PROTEIN CBG26694"/>
    <property type="match status" value="1"/>
</dbReference>
<dbReference type="CDD" id="cd09279">
    <property type="entry name" value="RNase_HI_like"/>
    <property type="match status" value="1"/>
</dbReference>
<dbReference type="SUPFAM" id="SSF56672">
    <property type="entry name" value="DNA/RNA polymerases"/>
    <property type="match status" value="1"/>
</dbReference>
<feature type="region of interest" description="Disordered" evidence="7">
    <location>
        <begin position="501"/>
        <end position="522"/>
    </location>
</feature>
<evidence type="ECO:0000256" key="6">
    <source>
        <dbReference type="ARBA" id="ARBA00023268"/>
    </source>
</evidence>
<feature type="region of interest" description="Disordered" evidence="7">
    <location>
        <begin position="379"/>
        <end position="412"/>
    </location>
</feature>
<dbReference type="CDD" id="cd00303">
    <property type="entry name" value="retropepsin_like"/>
    <property type="match status" value="1"/>
</dbReference>
<dbReference type="Pfam" id="PF00078">
    <property type="entry name" value="RVT_1"/>
    <property type="match status" value="1"/>
</dbReference>
<reference evidence="10" key="1">
    <citation type="submission" date="2018-02" db="EMBL/GenBank/DDBJ databases">
        <authorList>
            <person name="Cohen D.B."/>
            <person name="Kent A.D."/>
        </authorList>
    </citation>
    <scope>NUCLEOTIDE SEQUENCE</scope>
</reference>
<dbReference type="Gene3D" id="1.10.340.70">
    <property type="match status" value="1"/>
</dbReference>
<dbReference type="Pfam" id="PF17919">
    <property type="entry name" value="RT_RNaseH_2"/>
    <property type="match status" value="1"/>
</dbReference>
<evidence type="ECO:0000259" key="8">
    <source>
        <dbReference type="PROSITE" id="PS50879"/>
    </source>
</evidence>
<keyword evidence="6" id="KW-0511">Multifunctional enzyme</keyword>
<keyword evidence="4" id="KW-0378">Hydrolase</keyword>
<evidence type="ECO:0000256" key="4">
    <source>
        <dbReference type="ARBA" id="ARBA00022759"/>
    </source>
</evidence>
<dbReference type="GO" id="GO:0004523">
    <property type="term" value="F:RNA-DNA hybrid ribonuclease activity"/>
    <property type="evidence" value="ECO:0007669"/>
    <property type="project" value="InterPro"/>
</dbReference>
<proteinExistence type="predicted"/>
<dbReference type="GO" id="GO:0016779">
    <property type="term" value="F:nucleotidyltransferase activity"/>
    <property type="evidence" value="ECO:0007669"/>
    <property type="project" value="UniProtKB-KW"/>
</dbReference>
<dbReference type="GO" id="GO:0006310">
    <property type="term" value="P:DNA recombination"/>
    <property type="evidence" value="ECO:0007669"/>
    <property type="project" value="UniProtKB-KW"/>
</dbReference>
<evidence type="ECO:0000313" key="10">
    <source>
        <dbReference type="EMBL" id="SPC89436.1"/>
    </source>
</evidence>
<dbReference type="InterPro" id="IPR050951">
    <property type="entry name" value="Retrovirus_Pol_polyprotein"/>
</dbReference>
<dbReference type="InterPro" id="IPR043128">
    <property type="entry name" value="Rev_trsase/Diguanyl_cyclase"/>
</dbReference>
<dbReference type="PROSITE" id="PS50879">
    <property type="entry name" value="RNASE_H_1"/>
    <property type="match status" value="1"/>
</dbReference>
<evidence type="ECO:0000256" key="5">
    <source>
        <dbReference type="ARBA" id="ARBA00023172"/>
    </source>
</evidence>
<evidence type="ECO:0000256" key="2">
    <source>
        <dbReference type="ARBA" id="ARBA00022695"/>
    </source>
</evidence>
<dbReference type="Gene3D" id="2.40.70.10">
    <property type="entry name" value="Acid Proteases"/>
    <property type="match status" value="1"/>
</dbReference>
<dbReference type="Gene3D" id="3.30.420.10">
    <property type="entry name" value="Ribonuclease H-like superfamily/Ribonuclease H"/>
    <property type="match status" value="2"/>
</dbReference>
<feature type="domain" description="Integrase catalytic" evidence="9">
    <location>
        <begin position="1143"/>
        <end position="1308"/>
    </location>
</feature>
<gene>
    <name evidence="10" type="ORF">FSB_LOCUS17318</name>
</gene>
<dbReference type="Pfam" id="PF00665">
    <property type="entry name" value="rve"/>
    <property type="match status" value="1"/>
</dbReference>
<dbReference type="Gene3D" id="3.10.10.10">
    <property type="entry name" value="HIV Type 1 Reverse Transcriptase, subunit A, domain 1"/>
    <property type="match status" value="1"/>
</dbReference>
<dbReference type="GO" id="GO:0003676">
    <property type="term" value="F:nucleic acid binding"/>
    <property type="evidence" value="ECO:0007669"/>
    <property type="project" value="InterPro"/>
</dbReference>
<dbReference type="Gene3D" id="3.30.70.270">
    <property type="match status" value="2"/>
</dbReference>
<dbReference type="InterPro" id="IPR041577">
    <property type="entry name" value="RT_RNaseH_2"/>
</dbReference>
<dbReference type="PROSITE" id="PS50994">
    <property type="entry name" value="INTEGRASE"/>
    <property type="match status" value="1"/>
</dbReference>
<keyword evidence="1" id="KW-0808">Transferase</keyword>
<dbReference type="InterPro" id="IPR012337">
    <property type="entry name" value="RNaseH-like_sf"/>
</dbReference>
<evidence type="ECO:0000256" key="1">
    <source>
        <dbReference type="ARBA" id="ARBA00022679"/>
    </source>
</evidence>
<evidence type="ECO:0000256" key="7">
    <source>
        <dbReference type="SAM" id="MobiDB-lite"/>
    </source>
</evidence>
<protein>
    <submittedName>
        <fullName evidence="10">Uncharacterized protein</fullName>
    </submittedName>
</protein>
<name>A0A2N9FEZ6_FAGSY</name>
<dbReference type="InterPro" id="IPR041588">
    <property type="entry name" value="Integrase_H2C2"/>
</dbReference>
<feature type="domain" description="RNase H type-1" evidence="8">
    <location>
        <begin position="967"/>
        <end position="1096"/>
    </location>
</feature>
<dbReference type="PANTHER" id="PTHR37984:SF5">
    <property type="entry name" value="PROTEIN NYNRIN-LIKE"/>
    <property type="match status" value="1"/>
</dbReference>
<keyword evidence="2" id="KW-0548">Nucleotidyltransferase</keyword>
<keyword evidence="3" id="KW-0540">Nuclease</keyword>
<evidence type="ECO:0000259" key="9">
    <source>
        <dbReference type="PROSITE" id="PS50994"/>
    </source>
</evidence>